<organism evidence="1">
    <name type="scientific">marine metagenome</name>
    <dbReference type="NCBI Taxonomy" id="408172"/>
    <lineage>
        <taxon>unclassified sequences</taxon>
        <taxon>metagenomes</taxon>
        <taxon>ecological metagenomes</taxon>
    </lineage>
</organism>
<proteinExistence type="predicted"/>
<protein>
    <submittedName>
        <fullName evidence="1">Uncharacterized protein</fullName>
    </submittedName>
</protein>
<reference evidence="1" key="1">
    <citation type="submission" date="2018-05" db="EMBL/GenBank/DDBJ databases">
        <authorList>
            <person name="Lanie J.A."/>
            <person name="Ng W.-L."/>
            <person name="Kazmierczak K.M."/>
            <person name="Andrzejewski T.M."/>
            <person name="Davidsen T.M."/>
            <person name="Wayne K.J."/>
            <person name="Tettelin H."/>
            <person name="Glass J.I."/>
            <person name="Rusch D."/>
            <person name="Podicherti R."/>
            <person name="Tsui H.-C.T."/>
            <person name="Winkler M.E."/>
        </authorList>
    </citation>
    <scope>NUCLEOTIDE SEQUENCE</scope>
</reference>
<dbReference type="EMBL" id="UINC01003885">
    <property type="protein sequence ID" value="SVA10054.1"/>
    <property type="molecule type" value="Genomic_DNA"/>
</dbReference>
<name>A0A381T2W4_9ZZZZ</name>
<sequence>MLLVYRWLLALLLLQVAGCASTGWIEDQYPGYVRSGASVNEAIVDLRQCERRDIAVAEKHTTEVEACMRALGYSTNTKTNCWFDPPIRDNNCRREAVNVQTETWKNGGLVE</sequence>
<evidence type="ECO:0000313" key="1">
    <source>
        <dbReference type="EMBL" id="SVA10054.1"/>
    </source>
</evidence>
<dbReference type="AlphaFoldDB" id="A0A381T2W4"/>
<gene>
    <name evidence="1" type="ORF">METZ01_LOCUS62908</name>
</gene>
<accession>A0A381T2W4</accession>